<feature type="non-terminal residue" evidence="1">
    <location>
        <position position="1"/>
    </location>
</feature>
<proteinExistence type="predicted"/>
<dbReference type="AlphaFoldDB" id="A0AAW7KG91"/>
<evidence type="ECO:0000313" key="2">
    <source>
        <dbReference type="Proteomes" id="UP001173174"/>
    </source>
</evidence>
<gene>
    <name evidence="1" type="ORF">P0E79_16920</name>
</gene>
<name>A0AAW7KG91_ENTFL</name>
<reference evidence="1" key="2">
    <citation type="submission" date="2023-03" db="EMBL/GenBank/DDBJ databases">
        <authorList>
            <person name="Zajac M."/>
            <person name="Kwit R."/>
            <person name="Wasyl D."/>
        </authorList>
    </citation>
    <scope>NUCLEOTIDE SEQUENCE</scope>
    <source>
        <strain evidence="1">691B_2</strain>
    </source>
</reference>
<comment type="caution">
    <text evidence="1">The sequence shown here is derived from an EMBL/GenBank/DDBJ whole genome shotgun (WGS) entry which is preliminary data.</text>
</comment>
<dbReference type="EMBL" id="JAREWH010000239">
    <property type="protein sequence ID" value="MDN3194146.1"/>
    <property type="molecule type" value="Genomic_DNA"/>
</dbReference>
<organism evidence="1 2">
    <name type="scientific">Enterococcus faecalis</name>
    <name type="common">Streptococcus faecalis</name>
    <dbReference type="NCBI Taxonomy" id="1351"/>
    <lineage>
        <taxon>Bacteria</taxon>
        <taxon>Bacillati</taxon>
        <taxon>Bacillota</taxon>
        <taxon>Bacilli</taxon>
        <taxon>Lactobacillales</taxon>
        <taxon>Enterococcaceae</taxon>
        <taxon>Enterococcus</taxon>
    </lineage>
</organism>
<sequence>KQETKEFINQYFEEKHIEIYDVNFNVSWVDDTKIYTNIYTIDLPKGLTYADVIEDLSVSNNVTKLRLINV</sequence>
<accession>A0AAW7KG91</accession>
<reference evidence="1" key="1">
    <citation type="journal article" date="2023" name="Pathogens">
        <title>Prevalence of Enterococcus spp. and the Whole-Genome Characteristics of Enterococcus faecium and Enterococcus faecalis Strains Isolated from Free-Living Birds in Poland.</title>
        <authorList>
            <person name="Kwit R."/>
            <person name="Zajac M."/>
            <person name="Smialowska-Weglinska A."/>
            <person name="Skarzynska M."/>
            <person name="Bomba A."/>
            <person name="Lalak A."/>
            <person name="Skrzypiec E."/>
            <person name="Wojdat D."/>
            <person name="Koza W."/>
            <person name="Mikos-Wojewoda E."/>
            <person name="Pasim P."/>
            <person name="Skora M."/>
            <person name="Polak M."/>
            <person name="Wiacek J."/>
            <person name="Wasyl D."/>
        </authorList>
    </citation>
    <scope>NUCLEOTIDE SEQUENCE</scope>
    <source>
        <strain evidence="1">691B_2</strain>
    </source>
</reference>
<dbReference type="Proteomes" id="UP001173174">
    <property type="component" value="Unassembled WGS sequence"/>
</dbReference>
<protein>
    <submittedName>
        <fullName evidence="1">MgtC/SapB family protein</fullName>
    </submittedName>
</protein>
<evidence type="ECO:0000313" key="1">
    <source>
        <dbReference type="EMBL" id="MDN3194146.1"/>
    </source>
</evidence>